<organism evidence="2">
    <name type="scientific">marine metagenome</name>
    <dbReference type="NCBI Taxonomy" id="408172"/>
    <lineage>
        <taxon>unclassified sequences</taxon>
        <taxon>metagenomes</taxon>
        <taxon>ecological metagenomes</taxon>
    </lineage>
</organism>
<gene>
    <name evidence="2" type="ORF">METZ01_LOCUS450568</name>
</gene>
<dbReference type="GO" id="GO:0016740">
    <property type="term" value="F:transferase activity"/>
    <property type="evidence" value="ECO:0007669"/>
    <property type="project" value="UniProtKB-KW"/>
</dbReference>
<accession>A0A382ZQE6</accession>
<dbReference type="Gene3D" id="2.160.10.10">
    <property type="entry name" value="Hexapeptide repeat proteins"/>
    <property type="match status" value="1"/>
</dbReference>
<dbReference type="Pfam" id="PF00132">
    <property type="entry name" value="Hexapep"/>
    <property type="match status" value="3"/>
</dbReference>
<dbReference type="PANTHER" id="PTHR43300:SF4">
    <property type="entry name" value="ACYL-[ACYL-CARRIER-PROTEIN]--UDP-N-ACETYLGLUCOSAMINE O-ACYLTRANSFERASE"/>
    <property type="match status" value="1"/>
</dbReference>
<dbReference type="InterPro" id="IPR018357">
    <property type="entry name" value="Hexapep_transf_CS"/>
</dbReference>
<keyword evidence="1" id="KW-0808">Transferase</keyword>
<evidence type="ECO:0000313" key="2">
    <source>
        <dbReference type="EMBL" id="SVD97714.1"/>
    </source>
</evidence>
<reference evidence="2" key="1">
    <citation type="submission" date="2018-05" db="EMBL/GenBank/DDBJ databases">
        <authorList>
            <person name="Lanie J.A."/>
            <person name="Ng W.-L."/>
            <person name="Kazmierczak K.M."/>
            <person name="Andrzejewski T.M."/>
            <person name="Davidsen T.M."/>
            <person name="Wayne K.J."/>
            <person name="Tettelin H."/>
            <person name="Glass J.I."/>
            <person name="Rusch D."/>
            <person name="Podicherti R."/>
            <person name="Tsui H.-C.T."/>
            <person name="Winkler M.E."/>
        </authorList>
    </citation>
    <scope>NUCLEOTIDE SEQUENCE</scope>
</reference>
<protein>
    <recommendedName>
        <fullName evidence="3">N-acetyltransferase</fullName>
    </recommendedName>
</protein>
<dbReference type="CDD" id="cd03358">
    <property type="entry name" value="LbH_WxcM_N_like"/>
    <property type="match status" value="1"/>
</dbReference>
<evidence type="ECO:0008006" key="3">
    <source>
        <dbReference type="Google" id="ProtNLM"/>
    </source>
</evidence>
<dbReference type="AlphaFoldDB" id="A0A382ZQE6"/>
<dbReference type="EMBL" id="UINC01185820">
    <property type="protein sequence ID" value="SVD97714.1"/>
    <property type="molecule type" value="Genomic_DNA"/>
</dbReference>
<dbReference type="PROSITE" id="PS00101">
    <property type="entry name" value="HEXAPEP_TRANSFERASES"/>
    <property type="match status" value="1"/>
</dbReference>
<sequence length="171" mass="18394">MNSSPETTYVDPRAEVSPYAMVGKGCRIWDWTKVRENVHIGDGVSIGQGCYIDHDVVIGDRCKIQNGVNLYHGVTLGDEVFIGPSVTFTNDRFPRADENRSQTWPTRVHDSASIGANATIVCGVEIGEGAMVGAGSVVIHDVPANTLVVGNPAKVVRLLDEEGSRQTGSKR</sequence>
<evidence type="ECO:0000256" key="1">
    <source>
        <dbReference type="ARBA" id="ARBA00022679"/>
    </source>
</evidence>
<dbReference type="SUPFAM" id="SSF51161">
    <property type="entry name" value="Trimeric LpxA-like enzymes"/>
    <property type="match status" value="1"/>
</dbReference>
<name>A0A382ZQE6_9ZZZZ</name>
<dbReference type="InterPro" id="IPR001451">
    <property type="entry name" value="Hexapep"/>
</dbReference>
<dbReference type="PANTHER" id="PTHR43300">
    <property type="entry name" value="ACETYLTRANSFERASE"/>
    <property type="match status" value="1"/>
</dbReference>
<dbReference type="InterPro" id="IPR011004">
    <property type="entry name" value="Trimer_LpxA-like_sf"/>
</dbReference>
<proteinExistence type="predicted"/>
<dbReference type="InterPro" id="IPR050179">
    <property type="entry name" value="Trans_hexapeptide_repeat"/>
</dbReference>